<name>A0A8E2DVQ2_9APHY</name>
<accession>A0A8E2DVQ2</accession>
<dbReference type="AlphaFoldDB" id="A0A8E2DVQ2"/>
<gene>
    <name evidence="1" type="ORF">OBBRIDRAFT_9317</name>
</gene>
<dbReference type="Proteomes" id="UP000250043">
    <property type="component" value="Unassembled WGS sequence"/>
</dbReference>
<dbReference type="EMBL" id="KV722330">
    <property type="protein sequence ID" value="OCH96541.1"/>
    <property type="molecule type" value="Genomic_DNA"/>
</dbReference>
<proteinExistence type="predicted"/>
<keyword evidence="2" id="KW-1185">Reference proteome</keyword>
<sequence length="203" mass="23366">MFAFHWLELCVDSARRATIKWKSHLGPPLPSSSSLSHRIRFGWRRCSVVLSDYGKYPFHMRKRRLAVQTLYNQQYENAVQQQDPYHLPSPSVVLAHPLSSGAMPTIMYSIFPTQVPEILQYCMARLPNSTCFCGLYDFYCDGLVPPMHHPIGQPFSRCRHWWGRVPVICGGRVNPFTKIAEPCVERAVAVLRYGMHVRCPKCQ</sequence>
<evidence type="ECO:0000313" key="1">
    <source>
        <dbReference type="EMBL" id="OCH96541.1"/>
    </source>
</evidence>
<reference evidence="1 2" key="1">
    <citation type="submission" date="2016-07" db="EMBL/GenBank/DDBJ databases">
        <title>Draft genome of the white-rot fungus Obba rivulosa 3A-2.</title>
        <authorList>
            <consortium name="DOE Joint Genome Institute"/>
            <person name="Miettinen O."/>
            <person name="Riley R."/>
            <person name="Acob R."/>
            <person name="Barry K."/>
            <person name="Cullen D."/>
            <person name="De Vries R."/>
            <person name="Hainaut M."/>
            <person name="Hatakka A."/>
            <person name="Henrissat B."/>
            <person name="Hilden K."/>
            <person name="Kuo R."/>
            <person name="Labutti K."/>
            <person name="Lipzen A."/>
            <person name="Makela M.R."/>
            <person name="Sandor L."/>
            <person name="Spatafora J.W."/>
            <person name="Grigoriev I.V."/>
            <person name="Hibbett D.S."/>
        </authorList>
    </citation>
    <scope>NUCLEOTIDE SEQUENCE [LARGE SCALE GENOMIC DNA]</scope>
    <source>
        <strain evidence="1 2">3A-2</strain>
    </source>
</reference>
<protein>
    <submittedName>
        <fullName evidence="1">Uncharacterized protein</fullName>
    </submittedName>
</protein>
<evidence type="ECO:0000313" key="2">
    <source>
        <dbReference type="Proteomes" id="UP000250043"/>
    </source>
</evidence>
<organism evidence="1 2">
    <name type="scientific">Obba rivulosa</name>
    <dbReference type="NCBI Taxonomy" id="1052685"/>
    <lineage>
        <taxon>Eukaryota</taxon>
        <taxon>Fungi</taxon>
        <taxon>Dikarya</taxon>
        <taxon>Basidiomycota</taxon>
        <taxon>Agaricomycotina</taxon>
        <taxon>Agaricomycetes</taxon>
        <taxon>Polyporales</taxon>
        <taxon>Gelatoporiaceae</taxon>
        <taxon>Obba</taxon>
    </lineage>
</organism>